<organism evidence="2 3">
    <name type="scientific">Pachysolen tannophilus NRRL Y-2460</name>
    <dbReference type="NCBI Taxonomy" id="669874"/>
    <lineage>
        <taxon>Eukaryota</taxon>
        <taxon>Fungi</taxon>
        <taxon>Dikarya</taxon>
        <taxon>Ascomycota</taxon>
        <taxon>Saccharomycotina</taxon>
        <taxon>Pichiomycetes</taxon>
        <taxon>Pachysolenaceae</taxon>
        <taxon>Pachysolen</taxon>
    </lineage>
</organism>
<reference evidence="3" key="1">
    <citation type="submission" date="2016-05" db="EMBL/GenBank/DDBJ databases">
        <title>Comparative genomics of biotechnologically important yeasts.</title>
        <authorList>
            <consortium name="DOE Joint Genome Institute"/>
            <person name="Riley R."/>
            <person name="Haridas S."/>
            <person name="Wolfe K.H."/>
            <person name="Lopes M.R."/>
            <person name="Hittinger C.T."/>
            <person name="Goker M."/>
            <person name="Salamov A."/>
            <person name="Wisecaver J."/>
            <person name="Long T.M."/>
            <person name="Aerts A.L."/>
            <person name="Barry K."/>
            <person name="Choi C."/>
            <person name="Clum A."/>
            <person name="Coughlan A.Y."/>
            <person name="Deshpande S."/>
            <person name="Douglass A.P."/>
            <person name="Hanson S.J."/>
            <person name="Klenk H.-P."/>
            <person name="Labutti K."/>
            <person name="Lapidus A."/>
            <person name="Lindquist E."/>
            <person name="Lipzen A."/>
            <person name="Meier-Kolthoff J.P."/>
            <person name="Ohm R.A."/>
            <person name="Otillar R.P."/>
            <person name="Pangilinan J."/>
            <person name="Peng Y."/>
            <person name="Rokas A."/>
            <person name="Rosa C.A."/>
            <person name="Scheuner C."/>
            <person name="Sibirny A.A."/>
            <person name="Slot J.C."/>
            <person name="Stielow J.B."/>
            <person name="Sun H."/>
            <person name="Kurtzman C.P."/>
            <person name="Blackwell M."/>
            <person name="Grigoriev I.V."/>
            <person name="Jeffries T.W."/>
        </authorList>
    </citation>
    <scope>NUCLEOTIDE SEQUENCE [LARGE SCALE GENOMIC DNA]</scope>
    <source>
        <strain evidence="3">NRRL Y-2460</strain>
    </source>
</reference>
<dbReference type="GO" id="GO:0006888">
    <property type="term" value="P:endoplasmic reticulum to Golgi vesicle-mediated transport"/>
    <property type="evidence" value="ECO:0007669"/>
    <property type="project" value="InterPro"/>
</dbReference>
<feature type="region of interest" description="Disordered" evidence="1">
    <location>
        <begin position="198"/>
        <end position="218"/>
    </location>
</feature>
<evidence type="ECO:0000313" key="3">
    <source>
        <dbReference type="Proteomes" id="UP000094236"/>
    </source>
</evidence>
<name>A0A1E4TYP8_PACTA</name>
<dbReference type="Proteomes" id="UP000094236">
    <property type="component" value="Unassembled WGS sequence"/>
</dbReference>
<dbReference type="Pfam" id="PF04437">
    <property type="entry name" value="RINT1_TIP1"/>
    <property type="match status" value="1"/>
</dbReference>
<gene>
    <name evidence="2" type="ORF">PACTADRAFT_48677</name>
</gene>
<dbReference type="AlphaFoldDB" id="A0A1E4TYP8"/>
<dbReference type="InterPro" id="IPR007528">
    <property type="entry name" value="RINT1_Tip20"/>
</dbReference>
<dbReference type="InterPro" id="IPR042044">
    <property type="entry name" value="EXOC6PINT-1/Sec15/Tip20_C_dom2"/>
</dbReference>
<dbReference type="EMBL" id="KV454012">
    <property type="protein sequence ID" value="ODV96880.1"/>
    <property type="molecule type" value="Genomic_DNA"/>
</dbReference>
<dbReference type="PANTHER" id="PTHR13520:SF0">
    <property type="entry name" value="RAD50-INTERACTING PROTEIN 1"/>
    <property type="match status" value="1"/>
</dbReference>
<evidence type="ECO:0000313" key="2">
    <source>
        <dbReference type="EMBL" id="ODV96880.1"/>
    </source>
</evidence>
<keyword evidence="3" id="KW-1185">Reference proteome</keyword>
<proteinExistence type="predicted"/>
<sequence>MEFLNSNFKSLADLKKIDSIINDLNVQRDELAKRTSNVSGDDDELIFDNNSQQVIIDLVSDLNEIINNFVNSKVDFDGSNIELNKLVTKYGNVNIIKDLRFKLDQVQQLISAEKIIKDYNLLLNNVNNLLVVVDQSEETILQETSDVFEKVQNFKKLYQSYMLVDQLGAYLDRAISEVIVNTFKQKFEIVLERLIQDTESGEEGEEEDGKEIQKEQNEKQSIEQQNLIIKSLRNLLILQSIDPLNSQKKPLWAFSLLSQPFQIRFVFHYETKNETNRIDKPEWFLKYLNTWLTNNLDDLNKKYSIFLKSTIYEKEYFKTNYLLALLEPVKSRIIKILNVVSNIEDKEQSSFLLTHLIDQLQKSDEEILRNHKIAIDLTNDLILSNDMYFNKWLNIEKTFNFKRFNEIIYQEDSFEIDFESVESSLTKPTKSSIYIKNLFENLTLKYKSIANYKFKLKFLSEIQLNLLSKYYDKLDDSLSAFQSIFKKISLLKSNHEEEYKITGLNGIDKLLRIYCSLRYIIEAMENWDEDLVFIELWLFINDNDEKTKEEVLSGTFFQPLVEAYEKLSLRVVNILNEFLNREINSSFKSYFKLNNWGESNSFNDSLSPELSSSISKMSRYLDYINRSLSEVESLTIKNNFCERIIKFFKDSILNLNQFNENGSKQLLFDFENIFQTLGLIVDLKQYRVFKESLIVLSSVDDEFIMNNFKNYQDLREFLKRSSNADLAKILKILNLNYVPLDDMRNILYRRK</sequence>
<dbReference type="GO" id="GO:0060628">
    <property type="term" value="P:regulation of ER to Golgi vesicle-mediated transport"/>
    <property type="evidence" value="ECO:0007669"/>
    <property type="project" value="TreeGrafter"/>
</dbReference>
<dbReference type="PANTHER" id="PTHR13520">
    <property type="entry name" value="RAD50-INTERACTING PROTEIN 1 RINT-1"/>
    <property type="match status" value="1"/>
</dbReference>
<dbReference type="GO" id="GO:0006890">
    <property type="term" value="P:retrograde vesicle-mediated transport, Golgi to endoplasmic reticulum"/>
    <property type="evidence" value="ECO:0007669"/>
    <property type="project" value="InterPro"/>
</dbReference>
<protein>
    <submittedName>
        <fullName evidence="2">Uncharacterized protein</fullName>
    </submittedName>
</protein>
<accession>A0A1E4TYP8</accession>
<dbReference type="PROSITE" id="PS51386">
    <property type="entry name" value="RINT1_TIP20"/>
    <property type="match status" value="1"/>
</dbReference>
<feature type="compositionally biased region" description="Acidic residues" evidence="1">
    <location>
        <begin position="199"/>
        <end position="209"/>
    </location>
</feature>
<dbReference type="GO" id="GO:0070939">
    <property type="term" value="C:Dsl1/NZR complex"/>
    <property type="evidence" value="ECO:0007669"/>
    <property type="project" value="InterPro"/>
</dbReference>
<evidence type="ECO:0000256" key="1">
    <source>
        <dbReference type="SAM" id="MobiDB-lite"/>
    </source>
</evidence>
<dbReference type="OrthoDB" id="407410at2759"/>
<dbReference type="STRING" id="669874.A0A1E4TYP8"/>
<dbReference type="InterPro" id="IPR042042">
    <property type="entry name" value="Tip20p_domB"/>
</dbReference>
<dbReference type="Gene3D" id="1.20.58.1420">
    <property type="entry name" value="Dsl1p vesicle tethering complex, Tip20p subunit, domain B"/>
    <property type="match status" value="1"/>
</dbReference>
<dbReference type="Gene3D" id="1.20.58.670">
    <property type="entry name" value="Dsl1p vesicle tethering complex, Tip20p subunit, domain D"/>
    <property type="match status" value="1"/>
</dbReference>